<evidence type="ECO:0000313" key="3">
    <source>
        <dbReference type="Proteomes" id="UP000237271"/>
    </source>
</evidence>
<gene>
    <name evidence="2" type="ORF">PHPALM_37154</name>
</gene>
<feature type="compositionally biased region" description="Basic and acidic residues" evidence="1">
    <location>
        <begin position="166"/>
        <end position="176"/>
    </location>
</feature>
<protein>
    <submittedName>
        <fullName evidence="2">Uncharacterized protein</fullName>
    </submittedName>
</protein>
<dbReference type="AlphaFoldDB" id="A0A2P4WY48"/>
<feature type="compositionally biased region" description="Polar residues" evidence="1">
    <location>
        <begin position="182"/>
        <end position="199"/>
    </location>
</feature>
<sequence length="258" mass="28809">MANNCEIGYSLGYAEDRVGIKVYFPQYHVARLVVRVNENVMYRDREIISSSTINKWVQRQQFDTVERGQVEVEGENDANPSDNDIDMETSSEVSFEVDATSDVEAEPVCEGSEDEYSDFEAESASEGSEEAEYDSESDGNASEGVKSHRCGMDNFKIQLRSTDPTPTKDEEIDHTTSDNGEDITSGSSDETETQSQLEVQSEDNRATRTSITEITGDDSISNDQTHGQDLVEATPIEVETYELTDFDKQQLSWIGYGH</sequence>
<feature type="region of interest" description="Disordered" evidence="1">
    <location>
        <begin position="68"/>
        <end position="87"/>
    </location>
</feature>
<dbReference type="Proteomes" id="UP000237271">
    <property type="component" value="Unassembled WGS sequence"/>
</dbReference>
<evidence type="ECO:0000313" key="2">
    <source>
        <dbReference type="EMBL" id="POM58228.1"/>
    </source>
</evidence>
<reference evidence="2 3" key="1">
    <citation type="journal article" date="2017" name="Genome Biol. Evol.">
        <title>Phytophthora megakarya and P. palmivora, closely related causal agents of cacao black pod rot, underwent increases in genome sizes and gene numbers by different mechanisms.</title>
        <authorList>
            <person name="Ali S.S."/>
            <person name="Shao J."/>
            <person name="Lary D.J."/>
            <person name="Kronmiller B."/>
            <person name="Shen D."/>
            <person name="Strem M.D."/>
            <person name="Amoako-Attah I."/>
            <person name="Akrofi A.Y."/>
            <person name="Begoude B.A."/>
            <person name="Ten Hoopen G.M."/>
            <person name="Coulibaly K."/>
            <person name="Kebe B.I."/>
            <person name="Melnick R.L."/>
            <person name="Guiltinan M.J."/>
            <person name="Tyler B.M."/>
            <person name="Meinhardt L.W."/>
            <person name="Bailey B.A."/>
        </authorList>
    </citation>
    <scope>NUCLEOTIDE SEQUENCE [LARGE SCALE GENOMIC DNA]</scope>
    <source>
        <strain evidence="3">sbr112.9</strain>
    </source>
</reference>
<dbReference type="EMBL" id="NCKW01020309">
    <property type="protein sequence ID" value="POM58228.1"/>
    <property type="molecule type" value="Genomic_DNA"/>
</dbReference>
<organism evidence="2 3">
    <name type="scientific">Phytophthora palmivora</name>
    <dbReference type="NCBI Taxonomy" id="4796"/>
    <lineage>
        <taxon>Eukaryota</taxon>
        <taxon>Sar</taxon>
        <taxon>Stramenopiles</taxon>
        <taxon>Oomycota</taxon>
        <taxon>Peronosporomycetes</taxon>
        <taxon>Peronosporales</taxon>
        <taxon>Peronosporaceae</taxon>
        <taxon>Phytophthora</taxon>
    </lineage>
</organism>
<keyword evidence="3" id="KW-1185">Reference proteome</keyword>
<evidence type="ECO:0000256" key="1">
    <source>
        <dbReference type="SAM" id="MobiDB-lite"/>
    </source>
</evidence>
<feature type="compositionally biased region" description="Polar residues" evidence="1">
    <location>
        <begin position="207"/>
        <end position="227"/>
    </location>
</feature>
<feature type="region of interest" description="Disordered" evidence="1">
    <location>
        <begin position="92"/>
        <end position="232"/>
    </location>
</feature>
<accession>A0A2P4WY48</accession>
<proteinExistence type="predicted"/>
<name>A0A2P4WY48_9STRA</name>
<feature type="compositionally biased region" description="Acidic residues" evidence="1">
    <location>
        <begin position="99"/>
        <end position="137"/>
    </location>
</feature>
<comment type="caution">
    <text evidence="2">The sequence shown here is derived from an EMBL/GenBank/DDBJ whole genome shotgun (WGS) entry which is preliminary data.</text>
</comment>